<accession>A0A9P4LWX3</accession>
<dbReference type="Gene3D" id="3.40.50.150">
    <property type="entry name" value="Vaccinia Virus protein VP39"/>
    <property type="match status" value="1"/>
</dbReference>
<dbReference type="GO" id="GO:0006596">
    <property type="term" value="P:polyamine biosynthetic process"/>
    <property type="evidence" value="ECO:0007669"/>
    <property type="project" value="UniProtKB-UniRule"/>
</dbReference>
<dbReference type="SUPFAM" id="SSF53335">
    <property type="entry name" value="S-adenosyl-L-methionine-dependent methyltransferases"/>
    <property type="match status" value="1"/>
</dbReference>
<evidence type="ECO:0000256" key="2">
    <source>
        <dbReference type="ARBA" id="ARBA00022679"/>
    </source>
</evidence>
<dbReference type="NCBIfam" id="NF037959">
    <property type="entry name" value="MFS_SpdSyn"/>
    <property type="match status" value="1"/>
</dbReference>
<dbReference type="Pfam" id="PF01564">
    <property type="entry name" value="Spermine_synth"/>
    <property type="match status" value="1"/>
</dbReference>
<dbReference type="Proteomes" id="UP000799776">
    <property type="component" value="Unassembled WGS sequence"/>
</dbReference>
<dbReference type="OrthoDB" id="2016285at2759"/>
<evidence type="ECO:0000313" key="6">
    <source>
        <dbReference type="EMBL" id="KAF2085546.1"/>
    </source>
</evidence>
<comment type="caution">
    <text evidence="6">The sequence shown here is derived from an EMBL/GenBank/DDBJ whole genome shotgun (WGS) entry which is preliminary data.</text>
</comment>
<protein>
    <submittedName>
        <fullName evidence="6">Spermine/spermidine synthase family protein</fullName>
    </submittedName>
</protein>
<dbReference type="PROSITE" id="PS51006">
    <property type="entry name" value="PABS_2"/>
    <property type="match status" value="1"/>
</dbReference>
<gene>
    <name evidence="6" type="ORF">K490DRAFT_75155</name>
</gene>
<keyword evidence="2 4" id="KW-0808">Transferase</keyword>
<evidence type="ECO:0000256" key="3">
    <source>
        <dbReference type="ARBA" id="ARBA00023115"/>
    </source>
</evidence>
<feature type="active site" description="Proton acceptor" evidence="4">
    <location>
        <position position="387"/>
    </location>
</feature>
<proteinExistence type="inferred from homology"/>
<evidence type="ECO:0000313" key="7">
    <source>
        <dbReference type="Proteomes" id="UP000799776"/>
    </source>
</evidence>
<evidence type="ECO:0000259" key="5">
    <source>
        <dbReference type="PROSITE" id="PS51006"/>
    </source>
</evidence>
<keyword evidence="3 4" id="KW-0620">Polyamine biosynthesis</keyword>
<dbReference type="PANTHER" id="PTHR43317:SF1">
    <property type="entry name" value="THERMOSPERMINE SYNTHASE ACAULIS5"/>
    <property type="match status" value="1"/>
</dbReference>
<dbReference type="AlphaFoldDB" id="A0A9P4LWX3"/>
<evidence type="ECO:0000256" key="1">
    <source>
        <dbReference type="ARBA" id="ARBA00007867"/>
    </source>
</evidence>
<keyword evidence="7" id="KW-1185">Reference proteome</keyword>
<sequence length="554" mass="60852">MSAKTKAPRKPNSSSPETPSATALLALAAASSTLSQLSLSPVYGSIPAAIWHPKAVTFIALAAVITRSPIHRFLPSSARGWIPVLAFWITPIQHLLFQYSSQLGATWGPVVTEFCTIFPFIYLSMFVASPLLDTLDFTSFGPVANLIPNISSYVTFSVVQRFVTAYLPPYMGTSQFITRSGLQILIAAASAVISPSKWLILAIPACLHTAFYNPHVPTSTGSLVLNRSLQETAQYTLLERHESLTGYVSVLESAENQFRVMRCDHSLLGGEWLVTPERRANGQTRPESIYTVFTMLEAVRLVKTASNVPDSEKDALVIGLGIGTSPSALIAHDINTTIVELDPAVYYMAKKYFNLPAEHNPVIGDAVDYVEGAATTQPGSYDYIIHDVFTGGAEPVSLFTAEFLTGLRTLLKADGVVAINYAGDLALDSTKLVLNTIFSVFPTCRIFRDQPPLPDAKSDFINMVVFCVPAGDGVKLTFRAPLEHDFLGSIVRQRNLAPRQELEVSFEPDETAVQEKRVLTKLNGWELERFQQEGAVSHWEIMRTVLPPKVWELW</sequence>
<name>A0A9P4LWX3_9PEZI</name>
<dbReference type="InterPro" id="IPR030374">
    <property type="entry name" value="PABS"/>
</dbReference>
<dbReference type="EMBL" id="ML978730">
    <property type="protein sequence ID" value="KAF2085546.1"/>
    <property type="molecule type" value="Genomic_DNA"/>
</dbReference>
<comment type="similarity">
    <text evidence="1">Belongs to the spermidine/spermine synthase family.</text>
</comment>
<dbReference type="GO" id="GO:0016740">
    <property type="term" value="F:transferase activity"/>
    <property type="evidence" value="ECO:0007669"/>
    <property type="project" value="UniProtKB-UniRule"/>
</dbReference>
<evidence type="ECO:0000256" key="4">
    <source>
        <dbReference type="PROSITE-ProRule" id="PRU00354"/>
    </source>
</evidence>
<organism evidence="6 7">
    <name type="scientific">Saccharata proteae CBS 121410</name>
    <dbReference type="NCBI Taxonomy" id="1314787"/>
    <lineage>
        <taxon>Eukaryota</taxon>
        <taxon>Fungi</taxon>
        <taxon>Dikarya</taxon>
        <taxon>Ascomycota</taxon>
        <taxon>Pezizomycotina</taxon>
        <taxon>Dothideomycetes</taxon>
        <taxon>Dothideomycetes incertae sedis</taxon>
        <taxon>Botryosphaeriales</taxon>
        <taxon>Saccharataceae</taxon>
        <taxon>Saccharata</taxon>
    </lineage>
</organism>
<dbReference type="PANTHER" id="PTHR43317">
    <property type="entry name" value="THERMOSPERMINE SYNTHASE ACAULIS5"/>
    <property type="match status" value="1"/>
</dbReference>
<reference evidence="6" key="1">
    <citation type="journal article" date="2020" name="Stud. Mycol.">
        <title>101 Dothideomycetes genomes: a test case for predicting lifestyles and emergence of pathogens.</title>
        <authorList>
            <person name="Haridas S."/>
            <person name="Albert R."/>
            <person name="Binder M."/>
            <person name="Bloem J."/>
            <person name="Labutti K."/>
            <person name="Salamov A."/>
            <person name="Andreopoulos B."/>
            <person name="Baker S."/>
            <person name="Barry K."/>
            <person name="Bills G."/>
            <person name="Bluhm B."/>
            <person name="Cannon C."/>
            <person name="Castanera R."/>
            <person name="Culley D."/>
            <person name="Daum C."/>
            <person name="Ezra D."/>
            <person name="Gonzalez J."/>
            <person name="Henrissat B."/>
            <person name="Kuo A."/>
            <person name="Liang C."/>
            <person name="Lipzen A."/>
            <person name="Lutzoni F."/>
            <person name="Magnuson J."/>
            <person name="Mondo S."/>
            <person name="Nolan M."/>
            <person name="Ohm R."/>
            <person name="Pangilinan J."/>
            <person name="Park H.-J."/>
            <person name="Ramirez L."/>
            <person name="Alfaro M."/>
            <person name="Sun H."/>
            <person name="Tritt A."/>
            <person name="Yoshinaga Y."/>
            <person name="Zwiers L.-H."/>
            <person name="Turgeon B."/>
            <person name="Goodwin S."/>
            <person name="Spatafora J."/>
            <person name="Crous P."/>
            <person name="Grigoriev I."/>
        </authorList>
    </citation>
    <scope>NUCLEOTIDE SEQUENCE</scope>
    <source>
        <strain evidence="6">CBS 121410</strain>
    </source>
</reference>
<feature type="domain" description="PABS" evidence="5">
    <location>
        <begin position="305"/>
        <end position="469"/>
    </location>
</feature>
<dbReference type="InterPro" id="IPR029063">
    <property type="entry name" value="SAM-dependent_MTases_sf"/>
</dbReference>
<dbReference type="FunFam" id="3.40.50.150:FF:000288">
    <property type="entry name" value="Spermine/spermidine synthase, putative"/>
    <property type="match status" value="1"/>
</dbReference>